<sequence length="311" mass="34676">MSQRRTLTYPSADGRHTIRAVEWLPDGTPRGVLQIVHGIAEHMGRYAHVAEFFTRRGYVVCGEDHLGHGATVTDGKYGFFAPEGGWDLVVRDVYALRRLEGERWPDLPYVLLGHSMGSFLARTCLIRWPGTVDAAVLSGTGQERAALVAFGRGVSGLLCRWRGPDYVSPLVYALSLGAYNARVHPAPGQGDWTTRDSEMAAGRKQDPLCNFRPTVSMFRDMLGGIAWIGREENVRRMDGDMPIYLFSGDRDPVGDMGAGVRRVAALFRRCSCRDVTVRLYPGGRHEMLNEPEREQVMEELAVWLADRLAKP</sequence>
<name>A0A8J6IY11_9FIRM</name>
<evidence type="ECO:0000313" key="2">
    <source>
        <dbReference type="EMBL" id="MBC5715868.1"/>
    </source>
</evidence>
<comment type="caution">
    <text evidence="2">The sequence shown here is derived from an EMBL/GenBank/DDBJ whole genome shotgun (WGS) entry which is preliminary data.</text>
</comment>
<dbReference type="PANTHER" id="PTHR11614">
    <property type="entry name" value="PHOSPHOLIPASE-RELATED"/>
    <property type="match status" value="1"/>
</dbReference>
<organism evidence="2 3">
    <name type="scientific">Flintibacter faecis</name>
    <dbReference type="NCBI Taxonomy" id="2763047"/>
    <lineage>
        <taxon>Bacteria</taxon>
        <taxon>Bacillati</taxon>
        <taxon>Bacillota</taxon>
        <taxon>Clostridia</taxon>
        <taxon>Eubacteriales</taxon>
        <taxon>Flintibacter</taxon>
    </lineage>
</organism>
<feature type="domain" description="Serine aminopeptidase S33" evidence="1">
    <location>
        <begin position="28"/>
        <end position="292"/>
    </location>
</feature>
<dbReference type="InterPro" id="IPR051044">
    <property type="entry name" value="MAG_DAG_Lipase"/>
</dbReference>
<evidence type="ECO:0000259" key="1">
    <source>
        <dbReference type="Pfam" id="PF12146"/>
    </source>
</evidence>
<keyword evidence="3" id="KW-1185">Reference proteome</keyword>
<dbReference type="RefSeq" id="WP_186877396.1">
    <property type="nucleotide sequence ID" value="NZ_JACOPN010000001.1"/>
</dbReference>
<reference evidence="2" key="1">
    <citation type="submission" date="2020-08" db="EMBL/GenBank/DDBJ databases">
        <title>Genome public.</title>
        <authorList>
            <person name="Liu C."/>
            <person name="Sun Q."/>
        </authorList>
    </citation>
    <scope>NUCLEOTIDE SEQUENCE</scope>
    <source>
        <strain evidence="2">BX5</strain>
    </source>
</reference>
<dbReference type="AlphaFoldDB" id="A0A8J6IY11"/>
<dbReference type="InterPro" id="IPR022742">
    <property type="entry name" value="Hydrolase_4"/>
</dbReference>
<dbReference type="InterPro" id="IPR029058">
    <property type="entry name" value="AB_hydrolase_fold"/>
</dbReference>
<accession>A0A8J6IY11</accession>
<dbReference type="EMBL" id="JACOPN010000001">
    <property type="protein sequence ID" value="MBC5715868.1"/>
    <property type="molecule type" value="Genomic_DNA"/>
</dbReference>
<dbReference type="Gene3D" id="3.40.50.1820">
    <property type="entry name" value="alpha/beta hydrolase"/>
    <property type="match status" value="1"/>
</dbReference>
<protein>
    <submittedName>
        <fullName evidence="2">Lysophospholipase</fullName>
    </submittedName>
</protein>
<dbReference type="Pfam" id="PF12146">
    <property type="entry name" value="Hydrolase_4"/>
    <property type="match status" value="1"/>
</dbReference>
<dbReference type="SUPFAM" id="SSF53474">
    <property type="entry name" value="alpha/beta-Hydrolases"/>
    <property type="match status" value="1"/>
</dbReference>
<proteinExistence type="predicted"/>
<evidence type="ECO:0000313" key="3">
    <source>
        <dbReference type="Proteomes" id="UP000602260"/>
    </source>
</evidence>
<dbReference type="Proteomes" id="UP000602260">
    <property type="component" value="Unassembled WGS sequence"/>
</dbReference>
<gene>
    <name evidence="2" type="ORF">H8S55_00735</name>
</gene>